<sequence length="102" mass="11031">MAVPLTLTPGGRAKLLADLTGRWTGAEELGSGCVALLAVPLTLELRTVALSSGWRRKRIDWSSRAVALSSGWRRKGSRVSRDDVVRLVFPRRGCCRSPAGVD</sequence>
<evidence type="ECO:0000313" key="2">
    <source>
        <dbReference type="Proteomes" id="UP001066276"/>
    </source>
</evidence>
<accession>A0AAV7MZ77</accession>
<keyword evidence="2" id="KW-1185">Reference proteome</keyword>
<comment type="caution">
    <text evidence="1">The sequence shown here is derived from an EMBL/GenBank/DDBJ whole genome shotgun (WGS) entry which is preliminary data.</text>
</comment>
<dbReference type="Proteomes" id="UP001066276">
    <property type="component" value="Chromosome 9"/>
</dbReference>
<evidence type="ECO:0000313" key="1">
    <source>
        <dbReference type="EMBL" id="KAJ1109065.1"/>
    </source>
</evidence>
<gene>
    <name evidence="1" type="ORF">NDU88_006434</name>
</gene>
<organism evidence="1 2">
    <name type="scientific">Pleurodeles waltl</name>
    <name type="common">Iberian ribbed newt</name>
    <dbReference type="NCBI Taxonomy" id="8319"/>
    <lineage>
        <taxon>Eukaryota</taxon>
        <taxon>Metazoa</taxon>
        <taxon>Chordata</taxon>
        <taxon>Craniata</taxon>
        <taxon>Vertebrata</taxon>
        <taxon>Euteleostomi</taxon>
        <taxon>Amphibia</taxon>
        <taxon>Batrachia</taxon>
        <taxon>Caudata</taxon>
        <taxon>Salamandroidea</taxon>
        <taxon>Salamandridae</taxon>
        <taxon>Pleurodelinae</taxon>
        <taxon>Pleurodeles</taxon>
    </lineage>
</organism>
<reference evidence="1" key="1">
    <citation type="journal article" date="2022" name="bioRxiv">
        <title>Sequencing and chromosome-scale assembly of the giantPleurodeles waltlgenome.</title>
        <authorList>
            <person name="Brown T."/>
            <person name="Elewa A."/>
            <person name="Iarovenko S."/>
            <person name="Subramanian E."/>
            <person name="Araus A.J."/>
            <person name="Petzold A."/>
            <person name="Susuki M."/>
            <person name="Suzuki K.-i.T."/>
            <person name="Hayashi T."/>
            <person name="Toyoda A."/>
            <person name="Oliveira C."/>
            <person name="Osipova E."/>
            <person name="Leigh N.D."/>
            <person name="Simon A."/>
            <person name="Yun M.H."/>
        </authorList>
    </citation>
    <scope>NUCLEOTIDE SEQUENCE</scope>
    <source>
        <strain evidence="1">20211129_DDA</strain>
        <tissue evidence="1">Liver</tissue>
    </source>
</reference>
<name>A0AAV7MZ77_PLEWA</name>
<protein>
    <submittedName>
        <fullName evidence="1">Uncharacterized protein</fullName>
    </submittedName>
</protein>
<dbReference type="EMBL" id="JANPWB010000013">
    <property type="protein sequence ID" value="KAJ1109065.1"/>
    <property type="molecule type" value="Genomic_DNA"/>
</dbReference>
<dbReference type="AlphaFoldDB" id="A0AAV7MZ77"/>
<proteinExistence type="predicted"/>